<dbReference type="Proteomes" id="UP000821865">
    <property type="component" value="Chromosome 1"/>
</dbReference>
<organism evidence="1 2">
    <name type="scientific">Dermacentor silvarum</name>
    <name type="common">Tick</name>
    <dbReference type="NCBI Taxonomy" id="543639"/>
    <lineage>
        <taxon>Eukaryota</taxon>
        <taxon>Metazoa</taxon>
        <taxon>Ecdysozoa</taxon>
        <taxon>Arthropoda</taxon>
        <taxon>Chelicerata</taxon>
        <taxon>Arachnida</taxon>
        <taxon>Acari</taxon>
        <taxon>Parasitiformes</taxon>
        <taxon>Ixodida</taxon>
        <taxon>Ixodoidea</taxon>
        <taxon>Ixodidae</taxon>
        <taxon>Rhipicephalinae</taxon>
        <taxon>Dermacentor</taxon>
    </lineage>
</organism>
<evidence type="ECO:0000313" key="2">
    <source>
        <dbReference type="Proteomes" id="UP000821865"/>
    </source>
</evidence>
<evidence type="ECO:0000313" key="1">
    <source>
        <dbReference type="EMBL" id="KAH7981442.1"/>
    </source>
</evidence>
<dbReference type="EMBL" id="CM023470">
    <property type="protein sequence ID" value="KAH7981442.1"/>
    <property type="molecule type" value="Genomic_DNA"/>
</dbReference>
<proteinExistence type="predicted"/>
<comment type="caution">
    <text evidence="1">The sequence shown here is derived from an EMBL/GenBank/DDBJ whole genome shotgun (WGS) entry which is preliminary data.</text>
</comment>
<keyword evidence="2" id="KW-1185">Reference proteome</keyword>
<name>A0ACB8E434_DERSI</name>
<sequence length="518" mass="57962">MQSRLRPMATGPPIVGSEPAQRRKQTTYRAHVLRNRKSSPRPGDTRQTTRWIGQKAGPGVESEGGERNGRCEAGAKDERQVHVGRRSTDSKSKGELKEKDKPIQGSEKRGEGVAEGKESKTPREEASPSRNATTKATKAAEAEEDRRRNRMKDEEEPEDKHCIQPGHPNHRDYKRTQKNGGNHHSTVVYAFRDCGYRHVDAPKRCGYQEYLGEAIAEIGVPCEEIFLATKLWPRDYQGTRGDGPLNAFRGSLQRLTVDYLDLYLMHWPECPTACVDWQRTLDDTWRQRVQPGVAGEPARAPSTPFNLRANALLREPGNSLPGRQRAFGRERFTLRCYWLLQGYSPLAKGRLPLDRVVCRVALRQERLSAQVLKRCSLQKGVGALPKTTQPDRVRQKAQSRLRPMAIGTATPVLSTGAAAEADDILGPPSLEPEVELAPRRHMTTNYEMDRAKRPKKSQSGASRGQPVSADKQSGTKPKQDDKQEPTKPDGNEGNGDKVKSKNESPQPGQEDKHCIQTW</sequence>
<gene>
    <name evidence="1" type="ORF">HPB49_024068</name>
</gene>
<accession>A0ACB8E434</accession>
<reference evidence="1" key="1">
    <citation type="submission" date="2020-05" db="EMBL/GenBank/DDBJ databases">
        <title>Large-scale comparative analyses of tick genomes elucidate their genetic diversity and vector capacities.</title>
        <authorList>
            <person name="Jia N."/>
            <person name="Wang J."/>
            <person name="Shi W."/>
            <person name="Du L."/>
            <person name="Sun Y."/>
            <person name="Zhan W."/>
            <person name="Jiang J."/>
            <person name="Wang Q."/>
            <person name="Zhang B."/>
            <person name="Ji P."/>
            <person name="Sakyi L.B."/>
            <person name="Cui X."/>
            <person name="Yuan T."/>
            <person name="Jiang B."/>
            <person name="Yang W."/>
            <person name="Lam T.T.-Y."/>
            <person name="Chang Q."/>
            <person name="Ding S."/>
            <person name="Wang X."/>
            <person name="Zhu J."/>
            <person name="Ruan X."/>
            <person name="Zhao L."/>
            <person name="Wei J."/>
            <person name="Que T."/>
            <person name="Du C."/>
            <person name="Cheng J."/>
            <person name="Dai P."/>
            <person name="Han X."/>
            <person name="Huang E."/>
            <person name="Gao Y."/>
            <person name="Liu J."/>
            <person name="Shao H."/>
            <person name="Ye R."/>
            <person name="Li L."/>
            <person name="Wei W."/>
            <person name="Wang X."/>
            <person name="Wang C."/>
            <person name="Yang T."/>
            <person name="Huo Q."/>
            <person name="Li W."/>
            <person name="Guo W."/>
            <person name="Chen H."/>
            <person name="Zhou L."/>
            <person name="Ni X."/>
            <person name="Tian J."/>
            <person name="Zhou Y."/>
            <person name="Sheng Y."/>
            <person name="Liu T."/>
            <person name="Pan Y."/>
            <person name="Xia L."/>
            <person name="Li J."/>
            <person name="Zhao F."/>
            <person name="Cao W."/>
        </authorList>
    </citation>
    <scope>NUCLEOTIDE SEQUENCE</scope>
    <source>
        <strain evidence="1">Dsil-2018</strain>
    </source>
</reference>
<protein>
    <submittedName>
        <fullName evidence="1">Uncharacterized protein</fullName>
    </submittedName>
</protein>